<dbReference type="Gramene" id="VVA11162">
    <property type="protein sequence ID" value="VVA11162"/>
    <property type="gene ID" value="Prudul26B035090"/>
</dbReference>
<protein>
    <submittedName>
        <fullName evidence="1">Uncharacterized protein</fullName>
    </submittedName>
</protein>
<dbReference type="EMBL" id="CABIKO010000003">
    <property type="protein sequence ID" value="VVA11162.1"/>
    <property type="molecule type" value="Genomic_DNA"/>
</dbReference>
<accession>A0A5E4E6Y3</accession>
<dbReference type="AlphaFoldDB" id="A0A5E4E6Y3"/>
<dbReference type="InParanoid" id="A0A5E4E6Y3"/>
<dbReference type="Proteomes" id="UP000327085">
    <property type="component" value="Chromosome 2"/>
</dbReference>
<reference evidence="2" key="1">
    <citation type="journal article" date="2020" name="Plant J.">
        <title>Transposons played a major role in the diversification between the closely related almond and peach genomes: results from the almond genome sequence.</title>
        <authorList>
            <person name="Alioto T."/>
            <person name="Alexiou K.G."/>
            <person name="Bardil A."/>
            <person name="Barteri F."/>
            <person name="Castanera R."/>
            <person name="Cruz F."/>
            <person name="Dhingra A."/>
            <person name="Duval H."/>
            <person name="Fernandez I Marti A."/>
            <person name="Frias L."/>
            <person name="Galan B."/>
            <person name="Garcia J.L."/>
            <person name="Howad W."/>
            <person name="Gomez-Garrido J."/>
            <person name="Gut M."/>
            <person name="Julca I."/>
            <person name="Morata J."/>
            <person name="Puigdomenech P."/>
            <person name="Ribeca P."/>
            <person name="Rubio Cabetas M.J."/>
            <person name="Vlasova A."/>
            <person name="Wirthensohn M."/>
            <person name="Garcia-Mas J."/>
            <person name="Gabaldon T."/>
            <person name="Casacuberta J.M."/>
            <person name="Arus P."/>
        </authorList>
    </citation>
    <scope>NUCLEOTIDE SEQUENCE [LARGE SCALE GENOMIC DNA]</scope>
    <source>
        <strain evidence="2">cv. Texas</strain>
    </source>
</reference>
<sequence>MKRLLIDSGFVPMSDSLGSVVTASIKELVQLQILKNYSFFFKLSFSTVLDFTELSGDGLLGLYNHRIPMSFNFIIPVLSHLLYVPIYMDRRKLQNITKTLNLLCKVCGPVVNLSSFKARTLPALVA</sequence>
<organism evidence="1 2">
    <name type="scientific">Prunus dulcis</name>
    <name type="common">Almond</name>
    <name type="synonym">Amygdalus dulcis</name>
    <dbReference type="NCBI Taxonomy" id="3755"/>
    <lineage>
        <taxon>Eukaryota</taxon>
        <taxon>Viridiplantae</taxon>
        <taxon>Streptophyta</taxon>
        <taxon>Embryophyta</taxon>
        <taxon>Tracheophyta</taxon>
        <taxon>Spermatophyta</taxon>
        <taxon>Magnoliopsida</taxon>
        <taxon>eudicotyledons</taxon>
        <taxon>Gunneridae</taxon>
        <taxon>Pentapetalae</taxon>
        <taxon>rosids</taxon>
        <taxon>fabids</taxon>
        <taxon>Rosales</taxon>
        <taxon>Rosaceae</taxon>
        <taxon>Amygdaloideae</taxon>
        <taxon>Amygdaleae</taxon>
        <taxon>Prunus</taxon>
    </lineage>
</organism>
<evidence type="ECO:0000313" key="1">
    <source>
        <dbReference type="EMBL" id="VVA11162.1"/>
    </source>
</evidence>
<feature type="non-terminal residue" evidence="1">
    <location>
        <position position="126"/>
    </location>
</feature>
<name>A0A5E4E6Y3_PRUDU</name>
<evidence type="ECO:0000313" key="2">
    <source>
        <dbReference type="Proteomes" id="UP000327085"/>
    </source>
</evidence>
<proteinExistence type="predicted"/>
<gene>
    <name evidence="1" type="ORF">ALMOND_2B035090</name>
</gene>